<sequence>MNGDSALPDEGTGVRRWWRGASREESRRRCIARLLRRLSLGFWSLGFAADFLCFGLRVFGLGFGFRLVGFL</sequence>
<name>A0A5D2JFY6_GOSTO</name>
<protein>
    <submittedName>
        <fullName evidence="2">Uncharacterized protein</fullName>
    </submittedName>
</protein>
<dbReference type="Proteomes" id="UP000322667">
    <property type="component" value="Chromosome D09"/>
</dbReference>
<feature type="transmembrane region" description="Helical" evidence="1">
    <location>
        <begin position="38"/>
        <end position="65"/>
    </location>
</feature>
<keyword evidence="1" id="KW-1133">Transmembrane helix</keyword>
<evidence type="ECO:0000313" key="3">
    <source>
        <dbReference type="Proteomes" id="UP000322667"/>
    </source>
</evidence>
<evidence type="ECO:0000256" key="1">
    <source>
        <dbReference type="SAM" id="Phobius"/>
    </source>
</evidence>
<keyword evidence="1" id="KW-0472">Membrane</keyword>
<dbReference type="AlphaFoldDB" id="A0A5D2JFY6"/>
<keyword evidence="1" id="KW-0812">Transmembrane</keyword>
<gene>
    <name evidence="2" type="ORF">ES332_D09G122000v1</name>
</gene>
<keyword evidence="3" id="KW-1185">Reference proteome</keyword>
<reference evidence="2 3" key="1">
    <citation type="submission" date="2019-07" db="EMBL/GenBank/DDBJ databases">
        <title>WGS assembly of Gossypium tomentosum.</title>
        <authorList>
            <person name="Chen Z.J."/>
            <person name="Sreedasyam A."/>
            <person name="Ando A."/>
            <person name="Song Q."/>
            <person name="De L."/>
            <person name="Hulse-Kemp A."/>
            <person name="Ding M."/>
            <person name="Ye W."/>
            <person name="Kirkbride R."/>
            <person name="Jenkins J."/>
            <person name="Plott C."/>
            <person name="Lovell J."/>
            <person name="Lin Y.-M."/>
            <person name="Vaughn R."/>
            <person name="Liu B."/>
            <person name="Li W."/>
            <person name="Simpson S."/>
            <person name="Scheffler B."/>
            <person name="Saski C."/>
            <person name="Grover C."/>
            <person name="Hu G."/>
            <person name="Conover J."/>
            <person name="Carlson J."/>
            <person name="Shu S."/>
            <person name="Boston L."/>
            <person name="Williams M."/>
            <person name="Peterson D."/>
            <person name="Mcgee K."/>
            <person name="Jones D."/>
            <person name="Wendel J."/>
            <person name="Stelly D."/>
            <person name="Grimwood J."/>
            <person name="Schmutz J."/>
        </authorList>
    </citation>
    <scope>NUCLEOTIDE SEQUENCE [LARGE SCALE GENOMIC DNA]</scope>
    <source>
        <strain evidence="2">7179.01</strain>
    </source>
</reference>
<organism evidence="2 3">
    <name type="scientific">Gossypium tomentosum</name>
    <name type="common">Hawaiian cotton</name>
    <name type="synonym">Gossypium sandvicense</name>
    <dbReference type="NCBI Taxonomy" id="34277"/>
    <lineage>
        <taxon>Eukaryota</taxon>
        <taxon>Viridiplantae</taxon>
        <taxon>Streptophyta</taxon>
        <taxon>Embryophyta</taxon>
        <taxon>Tracheophyta</taxon>
        <taxon>Spermatophyta</taxon>
        <taxon>Magnoliopsida</taxon>
        <taxon>eudicotyledons</taxon>
        <taxon>Gunneridae</taxon>
        <taxon>Pentapetalae</taxon>
        <taxon>rosids</taxon>
        <taxon>malvids</taxon>
        <taxon>Malvales</taxon>
        <taxon>Malvaceae</taxon>
        <taxon>Malvoideae</taxon>
        <taxon>Gossypium</taxon>
    </lineage>
</organism>
<evidence type="ECO:0000313" key="2">
    <source>
        <dbReference type="EMBL" id="TYH53748.1"/>
    </source>
</evidence>
<accession>A0A5D2JFY6</accession>
<dbReference type="EMBL" id="CM017631">
    <property type="protein sequence ID" value="TYH53748.1"/>
    <property type="molecule type" value="Genomic_DNA"/>
</dbReference>
<proteinExistence type="predicted"/>